<comment type="catalytic activity">
    <reaction evidence="8 9">
        <text>hydroxymethylbilane = uroporphyrinogen III + H2O</text>
        <dbReference type="Rhea" id="RHEA:18965"/>
        <dbReference type="ChEBI" id="CHEBI:15377"/>
        <dbReference type="ChEBI" id="CHEBI:57308"/>
        <dbReference type="ChEBI" id="CHEBI:57845"/>
        <dbReference type="EC" id="4.2.1.75"/>
    </reaction>
</comment>
<dbReference type="InterPro" id="IPR003754">
    <property type="entry name" value="4pyrrol_synth_uPrphyn_synth"/>
</dbReference>
<dbReference type="Pfam" id="PF02602">
    <property type="entry name" value="HEM4"/>
    <property type="match status" value="1"/>
</dbReference>
<comment type="similarity">
    <text evidence="2 9">Belongs to the uroporphyrinogen-III synthase family.</text>
</comment>
<comment type="function">
    <text evidence="6 9">Catalyzes cyclization of the linear tetrapyrrole, hydroxymethylbilane, to the macrocyclic uroporphyrinogen III.</text>
</comment>
<dbReference type="Proteomes" id="UP001203338">
    <property type="component" value="Unassembled WGS sequence"/>
</dbReference>
<dbReference type="SUPFAM" id="SSF69618">
    <property type="entry name" value="HemD-like"/>
    <property type="match status" value="1"/>
</dbReference>
<evidence type="ECO:0000256" key="7">
    <source>
        <dbReference type="ARBA" id="ARBA00040167"/>
    </source>
</evidence>
<sequence>MSSGFLDGLNVLVTRPQPQADKLARHLSKLGAEPVVMPMVEIEPIYTQSSLPPDSPLSDISQFDKVVVVSIPSAEQTFSLKPANANSADWFTPGLSTAKALSRFGIEASCPETAFTSEALLALPALQNIAGQRILLLKGEGGRDLLENELTIRGGKVSSLELYRRVCPKYASGELEQTVATRKIGAIVATSSQIVTHLLHNMKSENTGDLLYNVPLLVPSARVADYARTQGFQNVIICESAGNQDISNALLQLVKQE</sequence>
<comment type="pathway">
    <text evidence="1 9">Porphyrin-containing compound metabolism; protoporphyrin-IX biosynthesis; coproporphyrinogen-III from 5-aminolevulinate: step 3/4.</text>
</comment>
<evidence type="ECO:0000256" key="6">
    <source>
        <dbReference type="ARBA" id="ARBA00037589"/>
    </source>
</evidence>
<evidence type="ECO:0000256" key="4">
    <source>
        <dbReference type="ARBA" id="ARBA00023239"/>
    </source>
</evidence>
<dbReference type="InterPro" id="IPR036108">
    <property type="entry name" value="4pyrrol_syn_uPrphyn_synt_sf"/>
</dbReference>
<keyword evidence="12" id="KW-1185">Reference proteome</keyword>
<evidence type="ECO:0000259" key="10">
    <source>
        <dbReference type="Pfam" id="PF02602"/>
    </source>
</evidence>
<dbReference type="Gene3D" id="3.40.50.10090">
    <property type="match status" value="2"/>
</dbReference>
<dbReference type="InterPro" id="IPR039793">
    <property type="entry name" value="UROS/Hem4"/>
</dbReference>
<evidence type="ECO:0000256" key="5">
    <source>
        <dbReference type="ARBA" id="ARBA00023244"/>
    </source>
</evidence>
<keyword evidence="4 9" id="KW-0456">Lyase</keyword>
<evidence type="ECO:0000313" key="12">
    <source>
        <dbReference type="Proteomes" id="UP001203338"/>
    </source>
</evidence>
<dbReference type="PANTHER" id="PTHR38042:SF1">
    <property type="entry name" value="UROPORPHYRINOGEN-III SYNTHASE, CHLOROPLASTIC"/>
    <property type="match status" value="1"/>
</dbReference>
<organism evidence="11 12">
    <name type="scientific">Parendozoicomonas callyspongiae</name>
    <dbReference type="NCBI Taxonomy" id="2942213"/>
    <lineage>
        <taxon>Bacteria</taxon>
        <taxon>Pseudomonadati</taxon>
        <taxon>Pseudomonadota</taxon>
        <taxon>Gammaproteobacteria</taxon>
        <taxon>Oceanospirillales</taxon>
        <taxon>Endozoicomonadaceae</taxon>
        <taxon>Parendozoicomonas</taxon>
    </lineage>
</organism>
<dbReference type="RefSeq" id="WP_249697213.1">
    <property type="nucleotide sequence ID" value="NZ_JAMFLX010000001.1"/>
</dbReference>
<evidence type="ECO:0000256" key="3">
    <source>
        <dbReference type="ARBA" id="ARBA00013109"/>
    </source>
</evidence>
<proteinExistence type="inferred from homology"/>
<evidence type="ECO:0000256" key="9">
    <source>
        <dbReference type="RuleBase" id="RU366031"/>
    </source>
</evidence>
<feature type="domain" description="Tetrapyrrole biosynthesis uroporphyrinogen III synthase" evidence="10">
    <location>
        <begin position="21"/>
        <end position="244"/>
    </location>
</feature>
<dbReference type="CDD" id="cd06578">
    <property type="entry name" value="HemD"/>
    <property type="match status" value="1"/>
</dbReference>
<accession>A0ABT0PAM1</accession>
<evidence type="ECO:0000256" key="2">
    <source>
        <dbReference type="ARBA" id="ARBA00008133"/>
    </source>
</evidence>
<protein>
    <recommendedName>
        <fullName evidence="7 9">Uroporphyrinogen-III synthase</fullName>
        <ecNumber evidence="3 9">4.2.1.75</ecNumber>
    </recommendedName>
</protein>
<evidence type="ECO:0000256" key="1">
    <source>
        <dbReference type="ARBA" id="ARBA00004772"/>
    </source>
</evidence>
<dbReference type="EC" id="4.2.1.75" evidence="3 9"/>
<dbReference type="EMBL" id="JAMFLX010000001">
    <property type="protein sequence ID" value="MCL6268375.1"/>
    <property type="molecule type" value="Genomic_DNA"/>
</dbReference>
<gene>
    <name evidence="11" type="ORF">M3P05_00230</name>
</gene>
<comment type="caution">
    <text evidence="11">The sequence shown here is derived from an EMBL/GenBank/DDBJ whole genome shotgun (WGS) entry which is preliminary data.</text>
</comment>
<name>A0ABT0PAM1_9GAMM</name>
<evidence type="ECO:0000313" key="11">
    <source>
        <dbReference type="EMBL" id="MCL6268375.1"/>
    </source>
</evidence>
<dbReference type="PANTHER" id="PTHR38042">
    <property type="entry name" value="UROPORPHYRINOGEN-III SYNTHASE, CHLOROPLASTIC"/>
    <property type="match status" value="1"/>
</dbReference>
<reference evidence="11 12" key="1">
    <citation type="submission" date="2022-05" db="EMBL/GenBank/DDBJ databases">
        <authorList>
            <person name="Park J.-S."/>
        </authorList>
    </citation>
    <scope>NUCLEOTIDE SEQUENCE [LARGE SCALE GENOMIC DNA]</scope>
    <source>
        <strain evidence="11 12">2012CJ34-2</strain>
    </source>
</reference>
<evidence type="ECO:0000256" key="8">
    <source>
        <dbReference type="ARBA" id="ARBA00048617"/>
    </source>
</evidence>
<keyword evidence="5 9" id="KW-0627">Porphyrin biosynthesis</keyword>